<dbReference type="AlphaFoldDB" id="A0A3D9CZG7"/>
<organism evidence="1 2">
    <name type="scientific">Epilithonimonas hispanica</name>
    <dbReference type="NCBI Taxonomy" id="358687"/>
    <lineage>
        <taxon>Bacteria</taxon>
        <taxon>Pseudomonadati</taxon>
        <taxon>Bacteroidota</taxon>
        <taxon>Flavobacteriia</taxon>
        <taxon>Flavobacteriales</taxon>
        <taxon>Weeksellaceae</taxon>
        <taxon>Chryseobacterium group</taxon>
        <taxon>Epilithonimonas</taxon>
    </lineage>
</organism>
<dbReference type="Proteomes" id="UP000256326">
    <property type="component" value="Unassembled WGS sequence"/>
</dbReference>
<protein>
    <recommendedName>
        <fullName evidence="3">GLPGLI family protein</fullName>
    </recommendedName>
</protein>
<dbReference type="EMBL" id="QNUG01000011">
    <property type="protein sequence ID" value="REC71175.1"/>
    <property type="molecule type" value="Genomic_DNA"/>
</dbReference>
<dbReference type="InterPro" id="IPR005901">
    <property type="entry name" value="GLPGLI"/>
</dbReference>
<gene>
    <name evidence="1" type="ORF">DRF58_06485</name>
</gene>
<dbReference type="RefSeq" id="WP_116034013.1">
    <property type="nucleotide sequence ID" value="NZ_JBHLVV010000005.1"/>
</dbReference>
<evidence type="ECO:0008006" key="3">
    <source>
        <dbReference type="Google" id="ProtNLM"/>
    </source>
</evidence>
<sequence>MKKIFFILSFLIYFQYYGQYNVYYSLEKKIESKKLLAEGLLQLNIKENRSIFYLSQYKNLLKNKFEINELGDTIKVLKNSSICQDKKEYFFNFNKKISKLLLYDVDCNSKSLINQKITLPNWKINPKLKKYKQWNVYEATAFINDRKWDVLFTKDYNDINVFGPWLLVGLPGLVVQASDEMNVYFFELEKVEKSTSIILSEPDFSKKLDFLDYKQQAITSNKKRIVKKIAAEFNIPEKDVDISNSPNYETLDFIEK</sequence>
<dbReference type="OrthoDB" id="1440774at2"/>
<proteinExistence type="predicted"/>
<evidence type="ECO:0000313" key="2">
    <source>
        <dbReference type="Proteomes" id="UP000256326"/>
    </source>
</evidence>
<keyword evidence="2" id="KW-1185">Reference proteome</keyword>
<comment type="caution">
    <text evidence="1">The sequence shown here is derived from an EMBL/GenBank/DDBJ whole genome shotgun (WGS) entry which is preliminary data.</text>
</comment>
<dbReference type="NCBIfam" id="TIGR01200">
    <property type="entry name" value="GLPGLI"/>
    <property type="match status" value="1"/>
</dbReference>
<accession>A0A3D9CZG7</accession>
<evidence type="ECO:0000313" key="1">
    <source>
        <dbReference type="EMBL" id="REC71175.1"/>
    </source>
</evidence>
<name>A0A3D9CZG7_9FLAO</name>
<reference evidence="1 2" key="1">
    <citation type="journal article" date="2006" name="Int. J. Syst. Evol. Microbiol.">
        <title>Chryseobacterium hispanicum sp. nov., isolated from the drinking water distribution system of Sevilla, Spain.</title>
        <authorList>
            <person name="Gallego V."/>
            <person name="Garcia M.T."/>
            <person name="Ventosa A."/>
        </authorList>
    </citation>
    <scope>NUCLEOTIDE SEQUENCE [LARGE SCALE GENOMIC DNA]</scope>
    <source>
        <strain evidence="1 2">KCTC 22104</strain>
    </source>
</reference>